<sequence>MGFRQVILESDSIKSIRMHVRRDENKVADALTKVVDVGLFDVVRFQDPPRHVFVLVQSDIGASVMLNAIVGARFVEPC</sequence>
<dbReference type="EMBL" id="JBBPBM010000005">
    <property type="protein sequence ID" value="KAK8584332.1"/>
    <property type="molecule type" value="Genomic_DNA"/>
</dbReference>
<proteinExistence type="predicted"/>
<keyword evidence="2" id="KW-1185">Reference proteome</keyword>
<gene>
    <name evidence="1" type="ORF">V6N12_068576</name>
</gene>
<organism evidence="1 2">
    <name type="scientific">Hibiscus sabdariffa</name>
    <name type="common">roselle</name>
    <dbReference type="NCBI Taxonomy" id="183260"/>
    <lineage>
        <taxon>Eukaryota</taxon>
        <taxon>Viridiplantae</taxon>
        <taxon>Streptophyta</taxon>
        <taxon>Embryophyta</taxon>
        <taxon>Tracheophyta</taxon>
        <taxon>Spermatophyta</taxon>
        <taxon>Magnoliopsida</taxon>
        <taxon>eudicotyledons</taxon>
        <taxon>Gunneridae</taxon>
        <taxon>Pentapetalae</taxon>
        <taxon>rosids</taxon>
        <taxon>malvids</taxon>
        <taxon>Malvales</taxon>
        <taxon>Malvaceae</taxon>
        <taxon>Malvoideae</taxon>
        <taxon>Hibiscus</taxon>
    </lineage>
</organism>
<dbReference type="Proteomes" id="UP001472677">
    <property type="component" value="Unassembled WGS sequence"/>
</dbReference>
<reference evidence="1 2" key="1">
    <citation type="journal article" date="2024" name="G3 (Bethesda)">
        <title>Genome assembly of Hibiscus sabdariffa L. provides insights into metabolisms of medicinal natural products.</title>
        <authorList>
            <person name="Kim T."/>
        </authorList>
    </citation>
    <scope>NUCLEOTIDE SEQUENCE [LARGE SCALE GENOMIC DNA]</scope>
    <source>
        <strain evidence="1">TK-2024</strain>
        <tissue evidence="1">Old leaves</tissue>
    </source>
</reference>
<accession>A0ABR2FR36</accession>
<comment type="caution">
    <text evidence="1">The sequence shown here is derived from an EMBL/GenBank/DDBJ whole genome shotgun (WGS) entry which is preliminary data.</text>
</comment>
<evidence type="ECO:0000313" key="1">
    <source>
        <dbReference type="EMBL" id="KAK8584332.1"/>
    </source>
</evidence>
<evidence type="ECO:0000313" key="2">
    <source>
        <dbReference type="Proteomes" id="UP001472677"/>
    </source>
</evidence>
<protein>
    <recommendedName>
        <fullName evidence="3">RNase H type-1 domain-containing protein</fullName>
    </recommendedName>
</protein>
<evidence type="ECO:0008006" key="3">
    <source>
        <dbReference type="Google" id="ProtNLM"/>
    </source>
</evidence>
<name>A0ABR2FR36_9ROSI</name>